<reference evidence="4 5" key="1">
    <citation type="submission" date="2020-08" db="EMBL/GenBank/DDBJ databases">
        <title>Acidobacteriota in marine sediments use diverse sulfur dissimilation pathways.</title>
        <authorList>
            <person name="Wasmund K."/>
        </authorList>
    </citation>
    <scope>NUCLEOTIDE SEQUENCE [LARGE SCALE GENOMIC DNA]</scope>
    <source>
        <strain evidence="4">MAG AM4</strain>
    </source>
</reference>
<dbReference type="InterPro" id="IPR050921">
    <property type="entry name" value="T4SS_GSP_E_ATPase"/>
</dbReference>
<dbReference type="InterPro" id="IPR027417">
    <property type="entry name" value="P-loop_NTPase"/>
</dbReference>
<dbReference type="Gene3D" id="3.30.450.90">
    <property type="match status" value="1"/>
</dbReference>
<dbReference type="EMBL" id="JACXWD010000001">
    <property type="protein sequence ID" value="MBD3866598.1"/>
    <property type="molecule type" value="Genomic_DNA"/>
</dbReference>
<dbReference type="InterPro" id="IPR003593">
    <property type="entry name" value="AAA+_ATPase"/>
</dbReference>
<dbReference type="SMART" id="SM00382">
    <property type="entry name" value="AAA"/>
    <property type="match status" value="1"/>
</dbReference>
<dbReference type="PANTHER" id="PTHR30486:SF12">
    <property type="entry name" value="TYPE IV PILUS ATPASE PILU"/>
    <property type="match status" value="1"/>
</dbReference>
<feature type="region of interest" description="Disordered" evidence="2">
    <location>
        <begin position="415"/>
        <end position="435"/>
    </location>
</feature>
<comment type="caution">
    <text evidence="4">The sequence shown here is derived from an EMBL/GenBank/DDBJ whole genome shotgun (WGS) entry which is preliminary data.</text>
</comment>
<gene>
    <name evidence="4" type="ORF">IFK94_00590</name>
</gene>
<dbReference type="GO" id="GO:0005524">
    <property type="term" value="F:ATP binding"/>
    <property type="evidence" value="ECO:0007669"/>
    <property type="project" value="InterPro"/>
</dbReference>
<dbReference type="AlphaFoldDB" id="A0A8J7CJT2"/>
<evidence type="ECO:0000313" key="4">
    <source>
        <dbReference type="EMBL" id="MBD3866598.1"/>
    </source>
</evidence>
<evidence type="ECO:0000259" key="3">
    <source>
        <dbReference type="PROSITE" id="PS00662"/>
    </source>
</evidence>
<feature type="compositionally biased region" description="Basic and acidic residues" evidence="2">
    <location>
        <begin position="479"/>
        <end position="489"/>
    </location>
</feature>
<dbReference type="Proteomes" id="UP000648239">
    <property type="component" value="Unassembled WGS sequence"/>
</dbReference>
<evidence type="ECO:0000256" key="1">
    <source>
        <dbReference type="ARBA" id="ARBA00006611"/>
    </source>
</evidence>
<dbReference type="PANTHER" id="PTHR30486">
    <property type="entry name" value="TWITCHING MOTILITY PROTEIN PILT"/>
    <property type="match status" value="1"/>
</dbReference>
<organism evidence="4 5">
    <name type="scientific">Candidatus Polarisedimenticola svalbardensis</name>
    <dbReference type="NCBI Taxonomy" id="2886004"/>
    <lineage>
        <taxon>Bacteria</taxon>
        <taxon>Pseudomonadati</taxon>
        <taxon>Acidobacteriota</taxon>
        <taxon>Candidatus Polarisedimenticolia</taxon>
        <taxon>Candidatus Polarisedimenticolales</taxon>
        <taxon>Candidatus Polarisedimenticolaceae</taxon>
        <taxon>Candidatus Polarisedimenticola</taxon>
    </lineage>
</organism>
<sequence>MKIEELLRFMVQQEASDLHIKPMRPPLLRINGKLLPLKTDPLHPDLIRDMCHEILSERELEMLEDNRALDFGYSVPGVSRFRASLFYQRGTLSGVFRRVPFDFPTLEEWGLPTVLNELAELSQGLVLVTGPTGSGKSSTLAALMRLMSDTRLAHIVTIEDPIEFLLKDNLGAVTQREIGTDTPGFGAALRNALRQDPDIIMVGEMRDIETTQTVLQAAETGHLVLSTLHTNSAVQTLDRILDMFPSGQHRQVRQQLSSVLSAIISLRLVDRADGSGLTAAVEILRWTPRVSKLILEGNLEALYEEMENSVSYYRMQSMNQSLTALVAHKVVTKQAALDTSTIPDDLDLMLRKLLYSSENGDGDNGIEEGDLMAESLSDFSKIEELQEIKKLYDELQEKMGSELNERDEEIRRLSDRLSEYSSEPVQGGESERLQQENDRLNQQIQLIRQEYDAKIERLNARVRDLSGGSVAQGAGRPAPEAERKGFFRR</sequence>
<dbReference type="Gene3D" id="3.40.50.300">
    <property type="entry name" value="P-loop containing nucleotide triphosphate hydrolases"/>
    <property type="match status" value="1"/>
</dbReference>
<dbReference type="GO" id="GO:0016887">
    <property type="term" value="F:ATP hydrolysis activity"/>
    <property type="evidence" value="ECO:0007669"/>
    <property type="project" value="InterPro"/>
</dbReference>
<comment type="similarity">
    <text evidence="1">Belongs to the GSP E family.</text>
</comment>
<accession>A0A8J7CJT2</accession>
<feature type="domain" description="Bacterial type II secretion system protein E" evidence="3">
    <location>
        <begin position="193"/>
        <end position="207"/>
    </location>
</feature>
<protein>
    <submittedName>
        <fullName evidence="4">PilT/PilU family type 4a pilus ATPase</fullName>
    </submittedName>
</protein>
<dbReference type="PROSITE" id="PS00662">
    <property type="entry name" value="T2SP_E"/>
    <property type="match status" value="1"/>
</dbReference>
<proteinExistence type="inferred from homology"/>
<dbReference type="CDD" id="cd01131">
    <property type="entry name" value="PilT"/>
    <property type="match status" value="1"/>
</dbReference>
<feature type="region of interest" description="Disordered" evidence="2">
    <location>
        <begin position="466"/>
        <end position="489"/>
    </location>
</feature>
<evidence type="ECO:0000256" key="2">
    <source>
        <dbReference type="SAM" id="MobiDB-lite"/>
    </source>
</evidence>
<name>A0A8J7CJT2_9BACT</name>
<dbReference type="SUPFAM" id="SSF52540">
    <property type="entry name" value="P-loop containing nucleoside triphosphate hydrolases"/>
    <property type="match status" value="1"/>
</dbReference>
<dbReference type="NCBIfam" id="TIGR01420">
    <property type="entry name" value="pilT_fam"/>
    <property type="match status" value="1"/>
</dbReference>
<dbReference type="InterPro" id="IPR006321">
    <property type="entry name" value="PilT/PilU"/>
</dbReference>
<evidence type="ECO:0000313" key="5">
    <source>
        <dbReference type="Proteomes" id="UP000648239"/>
    </source>
</evidence>
<dbReference type="InterPro" id="IPR001482">
    <property type="entry name" value="T2SS/T4SS_dom"/>
</dbReference>
<dbReference type="Pfam" id="PF00437">
    <property type="entry name" value="T2SSE"/>
    <property type="match status" value="1"/>
</dbReference>